<organism evidence="1">
    <name type="scientific">marine sediment metagenome</name>
    <dbReference type="NCBI Taxonomy" id="412755"/>
    <lineage>
        <taxon>unclassified sequences</taxon>
        <taxon>metagenomes</taxon>
        <taxon>ecological metagenomes</taxon>
    </lineage>
</organism>
<dbReference type="EMBL" id="LAZR01010979">
    <property type="protein sequence ID" value="KKM64051.1"/>
    <property type="molecule type" value="Genomic_DNA"/>
</dbReference>
<protein>
    <submittedName>
        <fullName evidence="1">Uncharacterized protein</fullName>
    </submittedName>
</protein>
<proteinExistence type="predicted"/>
<feature type="non-terminal residue" evidence="1">
    <location>
        <position position="49"/>
    </location>
</feature>
<comment type="caution">
    <text evidence="1">The sequence shown here is derived from an EMBL/GenBank/DDBJ whole genome shotgun (WGS) entry which is preliminary data.</text>
</comment>
<dbReference type="AlphaFoldDB" id="A0A0F9JNN4"/>
<sequence length="49" mass="5524">MIYYEVDLKTAQISASDYSMKYRCVKDAQAGECADEGGETYFKSPYTPV</sequence>
<evidence type="ECO:0000313" key="1">
    <source>
        <dbReference type="EMBL" id="KKM64051.1"/>
    </source>
</evidence>
<reference evidence="1" key="1">
    <citation type="journal article" date="2015" name="Nature">
        <title>Complex archaea that bridge the gap between prokaryotes and eukaryotes.</title>
        <authorList>
            <person name="Spang A."/>
            <person name="Saw J.H."/>
            <person name="Jorgensen S.L."/>
            <person name="Zaremba-Niedzwiedzka K."/>
            <person name="Martijn J."/>
            <person name="Lind A.E."/>
            <person name="van Eijk R."/>
            <person name="Schleper C."/>
            <person name="Guy L."/>
            <person name="Ettema T.J."/>
        </authorList>
    </citation>
    <scope>NUCLEOTIDE SEQUENCE</scope>
</reference>
<name>A0A0F9JNN4_9ZZZZ</name>
<accession>A0A0F9JNN4</accession>
<gene>
    <name evidence="1" type="ORF">LCGC14_1505360</name>
</gene>